<protein>
    <recommendedName>
        <fullName evidence="3">Putative gamma-glutamylcyclotransferase</fullName>
    </recommendedName>
</protein>
<evidence type="ECO:0000256" key="3">
    <source>
        <dbReference type="ARBA" id="ARBA00030602"/>
    </source>
</evidence>
<dbReference type="InterPro" id="IPR009288">
    <property type="entry name" value="AIG2-like_dom"/>
</dbReference>
<name>A0A6A6INS8_9PLEO</name>
<evidence type="ECO:0000256" key="2">
    <source>
        <dbReference type="ARBA" id="ARBA00022679"/>
    </source>
</evidence>
<dbReference type="Pfam" id="PF06094">
    <property type="entry name" value="GGACT"/>
    <property type="match status" value="1"/>
</dbReference>
<dbReference type="PANTHER" id="PTHR31544">
    <property type="entry name" value="AIG2-LIKE PROTEIN D"/>
    <property type="match status" value="1"/>
</dbReference>
<dbReference type="SUPFAM" id="SSF110857">
    <property type="entry name" value="Gamma-glutamyl cyclotransferase-like"/>
    <property type="match status" value="1"/>
</dbReference>
<dbReference type="AlphaFoldDB" id="A0A6A6INS8"/>
<dbReference type="Proteomes" id="UP000800094">
    <property type="component" value="Unassembled WGS sequence"/>
</dbReference>
<dbReference type="EMBL" id="ML987192">
    <property type="protein sequence ID" value="KAF2252185.1"/>
    <property type="molecule type" value="Genomic_DNA"/>
</dbReference>
<dbReference type="GeneID" id="54574483"/>
<keyword evidence="6" id="KW-1185">Reference proteome</keyword>
<dbReference type="InterPro" id="IPR036568">
    <property type="entry name" value="GGCT-like_sf"/>
</dbReference>
<proteinExistence type="inferred from homology"/>
<evidence type="ECO:0000256" key="1">
    <source>
        <dbReference type="ARBA" id="ARBA00008861"/>
    </source>
</evidence>
<dbReference type="PANTHER" id="PTHR31544:SF2">
    <property type="entry name" value="AIG2-LIKE PROTEIN D"/>
    <property type="match status" value="1"/>
</dbReference>
<dbReference type="CDD" id="cd06661">
    <property type="entry name" value="GGCT_like"/>
    <property type="match status" value="1"/>
</dbReference>
<gene>
    <name evidence="5" type="ORF">BU26DRAFT_252439</name>
</gene>
<reference evidence="5" key="1">
    <citation type="journal article" date="2020" name="Stud. Mycol.">
        <title>101 Dothideomycetes genomes: a test case for predicting lifestyles and emergence of pathogens.</title>
        <authorList>
            <person name="Haridas S."/>
            <person name="Albert R."/>
            <person name="Binder M."/>
            <person name="Bloem J."/>
            <person name="Labutti K."/>
            <person name="Salamov A."/>
            <person name="Andreopoulos B."/>
            <person name="Baker S."/>
            <person name="Barry K."/>
            <person name="Bills G."/>
            <person name="Bluhm B."/>
            <person name="Cannon C."/>
            <person name="Castanera R."/>
            <person name="Culley D."/>
            <person name="Daum C."/>
            <person name="Ezra D."/>
            <person name="Gonzalez J."/>
            <person name="Henrissat B."/>
            <person name="Kuo A."/>
            <person name="Liang C."/>
            <person name="Lipzen A."/>
            <person name="Lutzoni F."/>
            <person name="Magnuson J."/>
            <person name="Mondo S."/>
            <person name="Nolan M."/>
            <person name="Ohm R."/>
            <person name="Pangilinan J."/>
            <person name="Park H.-J."/>
            <person name="Ramirez L."/>
            <person name="Alfaro M."/>
            <person name="Sun H."/>
            <person name="Tritt A."/>
            <person name="Yoshinaga Y."/>
            <person name="Zwiers L.-H."/>
            <person name="Turgeon B."/>
            <person name="Goodwin S."/>
            <person name="Spatafora J."/>
            <person name="Crous P."/>
            <person name="Grigoriev I."/>
        </authorList>
    </citation>
    <scope>NUCLEOTIDE SEQUENCE</scope>
    <source>
        <strain evidence="5">CBS 122368</strain>
    </source>
</reference>
<evidence type="ECO:0000313" key="6">
    <source>
        <dbReference type="Proteomes" id="UP000800094"/>
    </source>
</evidence>
<organism evidence="5 6">
    <name type="scientific">Trematosphaeria pertusa</name>
    <dbReference type="NCBI Taxonomy" id="390896"/>
    <lineage>
        <taxon>Eukaryota</taxon>
        <taxon>Fungi</taxon>
        <taxon>Dikarya</taxon>
        <taxon>Ascomycota</taxon>
        <taxon>Pezizomycotina</taxon>
        <taxon>Dothideomycetes</taxon>
        <taxon>Pleosporomycetidae</taxon>
        <taxon>Pleosporales</taxon>
        <taxon>Massarineae</taxon>
        <taxon>Trematosphaeriaceae</taxon>
        <taxon>Trematosphaeria</taxon>
    </lineage>
</organism>
<evidence type="ECO:0000259" key="4">
    <source>
        <dbReference type="Pfam" id="PF06094"/>
    </source>
</evidence>
<sequence>MTEDSKKRIDPEDLRLYGLALNNRWSTRQLYHHVAPEVPIFVYGSLMLPWVVAKVLGIVEGTKGVEETTKRMTRATLRCHFRVTIKLENTPTIVKTKKEAAVDGMLLGRLDPQMASKIEEYIGPGEHRKQLEEVEVETDSGETIIVCAYMYVWKGSTDALIPKSWTPMDYMRSRAGLPEEQAVETAALG</sequence>
<dbReference type="GO" id="GO:0016740">
    <property type="term" value="F:transferase activity"/>
    <property type="evidence" value="ECO:0007669"/>
    <property type="project" value="UniProtKB-KW"/>
</dbReference>
<dbReference type="RefSeq" id="XP_033687189.1">
    <property type="nucleotide sequence ID" value="XM_033821153.1"/>
</dbReference>
<comment type="similarity">
    <text evidence="1">Belongs to the gamma-glutamylcyclotransferase family.</text>
</comment>
<dbReference type="InterPro" id="IPR045038">
    <property type="entry name" value="AIG2-like"/>
</dbReference>
<keyword evidence="2" id="KW-0808">Transferase</keyword>
<dbReference type="InterPro" id="IPR013024">
    <property type="entry name" value="GGCT-like"/>
</dbReference>
<dbReference type="Gene3D" id="3.10.490.10">
    <property type="entry name" value="Gamma-glutamyl cyclotransferase-like"/>
    <property type="match status" value="1"/>
</dbReference>
<dbReference type="OrthoDB" id="1044435at2759"/>
<evidence type="ECO:0000313" key="5">
    <source>
        <dbReference type="EMBL" id="KAF2252185.1"/>
    </source>
</evidence>
<accession>A0A6A6INS8</accession>
<feature type="domain" description="Gamma-glutamylcyclotransferase AIG2-like" evidence="4">
    <location>
        <begin position="40"/>
        <end position="155"/>
    </location>
</feature>